<keyword evidence="4" id="KW-1185">Reference proteome</keyword>
<dbReference type="Pfam" id="PF00059">
    <property type="entry name" value="Lectin_C"/>
    <property type="match status" value="2"/>
</dbReference>
<evidence type="ECO:0000313" key="5">
    <source>
        <dbReference type="RefSeq" id="XP_045549674.1"/>
    </source>
</evidence>
<sequence length="352" mass="41137">MREEDPGSEMREEDPGLEMREEDPGLEMREEDPGLEMREEDPGLEMREEDPGLEMREEDPGLEMRDGLYTHSSSHVYQFVNISKTWAEAQNYCREKYIDLATVDNTEDMARLRKVIDGSSGIKDKVWIGLYDNINSWKWSLDNSDYYSDRTEYGNWYANEPNNVGSSQYCVVIEENGHWNDISCAIECYPVCYDGKRCFYNTFGHILKMRPVGVSVCSVKANATNRYILGQQGMNWVEAQSYCRQYHTDLATVRNQTENQMIQDLIPTSNAWIGLSRVPWRWSDQSNSPFRLWGQNQPNNYLANQQCVVMSEKTGLWDDVYCGNELYFLCHRGECILFRALWRWTLLPLSQR</sequence>
<dbReference type="InterPro" id="IPR016187">
    <property type="entry name" value="CTDL_fold"/>
</dbReference>
<proteinExistence type="predicted"/>
<evidence type="ECO:0000256" key="2">
    <source>
        <dbReference type="SAM" id="MobiDB-lite"/>
    </source>
</evidence>
<dbReference type="PROSITE" id="PS00615">
    <property type="entry name" value="C_TYPE_LECTIN_1"/>
    <property type="match status" value="1"/>
</dbReference>
<dbReference type="GeneID" id="106570687"/>
<dbReference type="InterPro" id="IPR001304">
    <property type="entry name" value="C-type_lectin-like"/>
</dbReference>
<dbReference type="PANTHER" id="PTHR45784">
    <property type="entry name" value="C-TYPE LECTIN DOMAIN FAMILY 20 MEMBER A-RELATED"/>
    <property type="match status" value="1"/>
</dbReference>
<dbReference type="RefSeq" id="XP_045549674.1">
    <property type="nucleotide sequence ID" value="XM_045693718.1"/>
</dbReference>
<reference evidence="5" key="1">
    <citation type="submission" date="2025-08" db="UniProtKB">
        <authorList>
            <consortium name="RefSeq"/>
        </authorList>
    </citation>
    <scope>IDENTIFICATION</scope>
</reference>
<evidence type="ECO:0000256" key="1">
    <source>
        <dbReference type="ARBA" id="ARBA00023157"/>
    </source>
</evidence>
<dbReference type="InterPro" id="IPR018378">
    <property type="entry name" value="C-type_lectin_CS"/>
</dbReference>
<dbReference type="InterPro" id="IPR016186">
    <property type="entry name" value="C-type_lectin-like/link_sf"/>
</dbReference>
<feature type="domain" description="C-type lectin" evidence="3">
    <location>
        <begin position="227"/>
        <end position="331"/>
    </location>
</feature>
<protein>
    <submittedName>
        <fullName evidence="5">Macrophage mannose receptor 1</fullName>
    </submittedName>
</protein>
<feature type="region of interest" description="Disordered" evidence="2">
    <location>
        <begin position="1"/>
        <end position="53"/>
    </location>
</feature>
<evidence type="ECO:0000259" key="3">
    <source>
        <dbReference type="PROSITE" id="PS50041"/>
    </source>
</evidence>
<gene>
    <name evidence="5" type="primary">LOC106570687</name>
</gene>
<name>A0ABM3CSZ1_SALSA</name>
<dbReference type="Proteomes" id="UP001652741">
    <property type="component" value="Chromosome ssa14"/>
</dbReference>
<dbReference type="Gene3D" id="3.10.100.10">
    <property type="entry name" value="Mannose-Binding Protein A, subunit A"/>
    <property type="match status" value="2"/>
</dbReference>
<keyword evidence="1" id="KW-1015">Disulfide bond</keyword>
<dbReference type="SUPFAM" id="SSF56436">
    <property type="entry name" value="C-type lectin-like"/>
    <property type="match status" value="2"/>
</dbReference>
<organism evidence="4 5">
    <name type="scientific">Salmo salar</name>
    <name type="common">Atlantic salmon</name>
    <dbReference type="NCBI Taxonomy" id="8030"/>
    <lineage>
        <taxon>Eukaryota</taxon>
        <taxon>Metazoa</taxon>
        <taxon>Chordata</taxon>
        <taxon>Craniata</taxon>
        <taxon>Vertebrata</taxon>
        <taxon>Euteleostomi</taxon>
        <taxon>Actinopterygii</taxon>
        <taxon>Neopterygii</taxon>
        <taxon>Teleostei</taxon>
        <taxon>Protacanthopterygii</taxon>
        <taxon>Salmoniformes</taxon>
        <taxon>Salmonidae</taxon>
        <taxon>Salmoninae</taxon>
        <taxon>Salmo</taxon>
    </lineage>
</organism>
<accession>A0ABM3CSZ1</accession>
<dbReference type="PROSITE" id="PS50041">
    <property type="entry name" value="C_TYPE_LECTIN_2"/>
    <property type="match status" value="2"/>
</dbReference>
<keyword evidence="5" id="KW-0675">Receptor</keyword>
<dbReference type="PANTHER" id="PTHR45784:SF3">
    <property type="entry name" value="C-TYPE LECTIN DOMAIN FAMILY 4 MEMBER K-LIKE-RELATED"/>
    <property type="match status" value="1"/>
</dbReference>
<feature type="domain" description="C-type lectin" evidence="3">
    <location>
        <begin position="72"/>
        <end position="193"/>
    </location>
</feature>
<dbReference type="SMART" id="SM00034">
    <property type="entry name" value="CLECT"/>
    <property type="match status" value="2"/>
</dbReference>
<evidence type="ECO:0000313" key="4">
    <source>
        <dbReference type="Proteomes" id="UP001652741"/>
    </source>
</evidence>